<name>A0ABW2KE15_9ACTN</name>
<organism evidence="2 3">
    <name type="scientific">Marinactinospora rubrisoli</name>
    <dbReference type="NCBI Taxonomy" id="2715399"/>
    <lineage>
        <taxon>Bacteria</taxon>
        <taxon>Bacillati</taxon>
        <taxon>Actinomycetota</taxon>
        <taxon>Actinomycetes</taxon>
        <taxon>Streptosporangiales</taxon>
        <taxon>Nocardiopsidaceae</taxon>
        <taxon>Marinactinospora</taxon>
    </lineage>
</organism>
<feature type="domain" description="D-apionate lactonase C-terminal" evidence="1">
    <location>
        <begin position="434"/>
        <end position="507"/>
    </location>
</feature>
<evidence type="ECO:0000259" key="1">
    <source>
        <dbReference type="Pfam" id="PF25839"/>
    </source>
</evidence>
<dbReference type="EMBL" id="JBHTBH010000004">
    <property type="protein sequence ID" value="MFC7328289.1"/>
    <property type="molecule type" value="Genomic_DNA"/>
</dbReference>
<evidence type="ECO:0000313" key="2">
    <source>
        <dbReference type="EMBL" id="MFC7328289.1"/>
    </source>
</evidence>
<reference evidence="3" key="1">
    <citation type="journal article" date="2019" name="Int. J. Syst. Evol. Microbiol.">
        <title>The Global Catalogue of Microorganisms (GCM) 10K type strain sequencing project: providing services to taxonomists for standard genome sequencing and annotation.</title>
        <authorList>
            <consortium name="The Broad Institute Genomics Platform"/>
            <consortium name="The Broad Institute Genome Sequencing Center for Infectious Disease"/>
            <person name="Wu L."/>
            <person name="Ma J."/>
        </authorList>
    </citation>
    <scope>NUCLEOTIDE SEQUENCE [LARGE SCALE GENOMIC DNA]</scope>
    <source>
        <strain evidence="3">CGMCC 4.7382</strain>
    </source>
</reference>
<evidence type="ECO:0000313" key="3">
    <source>
        <dbReference type="Proteomes" id="UP001596540"/>
    </source>
</evidence>
<dbReference type="Pfam" id="PF25839">
    <property type="entry name" value="Apionate_lact_C"/>
    <property type="match status" value="1"/>
</dbReference>
<keyword evidence="3" id="KW-1185">Reference proteome</keyword>
<dbReference type="InterPro" id="IPR017853">
    <property type="entry name" value="GH"/>
</dbReference>
<proteinExistence type="predicted"/>
<sequence>MTSEFTHTGTGPDAERTAARQAAHVVHTDWAVPTGVNETVLTTHLWTAPPLRRESPIHDRAFGALRDLKADYVRFLPWFSHPRIAVPALEPPTATTTSWNFDNLDPFVEDFMAAAEGRPVVANFATIPTWMFRTPEPVRVQDDIAANHWDYEQGTELRDPTFAEVADYFYRVASWYIAGGFTDELGVRHESGHHYRFAYWEVLCEPDLGHRLGPETYRALYDAVVARLRPLDPEMRFVGLSLSHVHGDPEYFWEFLDPARHADGVPVDAFSYHFYASPEISDPFSTEENPPYAHWRDIFYAQADGFLEQVRYIDSIRRRLAPEVRTFINELGTYPSDVMNPEPQIPDEYWALSASVQSYLWARLVELGVDLVGIAEFMDYPTMIPGVTLVDWETGAPNARYRALDLLMRHFGAGDTLVSTGTGVPGIPDPRIHAQGFITKAGPPKLLIVNKTGNTLTVALEQSNPLAGATDELRIEQVSARTGSGPAVSTTLNGGHIVLDPYATAVLTPM</sequence>
<dbReference type="Proteomes" id="UP001596540">
    <property type="component" value="Unassembled WGS sequence"/>
</dbReference>
<gene>
    <name evidence="2" type="ORF">ACFQRF_11095</name>
</gene>
<dbReference type="Gene3D" id="3.20.20.80">
    <property type="entry name" value="Glycosidases"/>
    <property type="match status" value="1"/>
</dbReference>
<accession>A0ABW2KE15</accession>
<protein>
    <recommendedName>
        <fullName evidence="1">D-apionate lactonase C-terminal domain-containing protein</fullName>
    </recommendedName>
</protein>
<dbReference type="SUPFAM" id="SSF51445">
    <property type="entry name" value="(Trans)glycosidases"/>
    <property type="match status" value="1"/>
</dbReference>
<dbReference type="InterPro" id="IPR058789">
    <property type="entry name" value="ApnL_C"/>
</dbReference>
<comment type="caution">
    <text evidence="2">The sequence shown here is derived from an EMBL/GenBank/DDBJ whole genome shotgun (WGS) entry which is preliminary data.</text>
</comment>
<dbReference type="RefSeq" id="WP_379870936.1">
    <property type="nucleotide sequence ID" value="NZ_JBHTBH010000004.1"/>
</dbReference>